<dbReference type="InterPro" id="IPR002898">
    <property type="entry name" value="MotA_ExbB_proton_chnl"/>
</dbReference>
<reference evidence="10 11" key="1">
    <citation type="submission" date="2015-09" db="EMBL/GenBank/DDBJ databases">
        <title>Bacillus cereus food isolates.</title>
        <authorList>
            <person name="Boekhorst J."/>
        </authorList>
    </citation>
    <scope>NUCLEOTIDE SEQUENCE [LARGE SCALE GENOMIC DNA]</scope>
    <source>
        <strain evidence="10 11">B4088</strain>
    </source>
</reference>
<dbReference type="PANTHER" id="PTHR30433">
    <property type="entry name" value="CHEMOTAXIS PROTEIN MOTA"/>
    <property type="match status" value="1"/>
</dbReference>
<protein>
    <submittedName>
        <fullName evidence="10">Flagellar motor rotation protein MotA</fullName>
    </submittedName>
</protein>
<evidence type="ECO:0000256" key="5">
    <source>
        <dbReference type="ARBA" id="ARBA00022692"/>
    </source>
</evidence>
<keyword evidence="6 8" id="KW-1133">Transmembrane helix</keyword>
<evidence type="ECO:0000313" key="10">
    <source>
        <dbReference type="EMBL" id="KZD50171.1"/>
    </source>
</evidence>
<evidence type="ECO:0000259" key="9">
    <source>
        <dbReference type="Pfam" id="PF01618"/>
    </source>
</evidence>
<dbReference type="GO" id="GO:0071978">
    <property type="term" value="P:bacterial-type flagellum-dependent swarming motility"/>
    <property type="evidence" value="ECO:0007669"/>
    <property type="project" value="InterPro"/>
</dbReference>
<gene>
    <name evidence="10" type="ORF">B4088_6368</name>
</gene>
<evidence type="ECO:0000313" key="11">
    <source>
        <dbReference type="Proteomes" id="UP000076482"/>
    </source>
</evidence>
<dbReference type="NCBIfam" id="NF005997">
    <property type="entry name" value="PRK08124.1"/>
    <property type="match status" value="1"/>
</dbReference>
<keyword evidence="10" id="KW-0966">Cell projection</keyword>
<organism evidence="10 11">
    <name type="scientific">Bacillus cereus</name>
    <dbReference type="NCBI Taxonomy" id="1396"/>
    <lineage>
        <taxon>Bacteria</taxon>
        <taxon>Bacillati</taxon>
        <taxon>Bacillota</taxon>
        <taxon>Bacilli</taxon>
        <taxon>Bacillales</taxon>
        <taxon>Bacillaceae</taxon>
        <taxon>Bacillus</taxon>
        <taxon>Bacillus cereus group</taxon>
    </lineage>
</organism>
<dbReference type="GO" id="GO:0005886">
    <property type="term" value="C:plasma membrane"/>
    <property type="evidence" value="ECO:0007669"/>
    <property type="project" value="UniProtKB-SubCell"/>
</dbReference>
<feature type="domain" description="MotA/TolQ/ExbB proton channel" evidence="9">
    <location>
        <begin position="103"/>
        <end position="217"/>
    </location>
</feature>
<proteinExistence type="inferred from homology"/>
<comment type="caution">
    <text evidence="10">The sequence shown here is derived from an EMBL/GenBank/DDBJ whole genome shotgun (WGS) entry which is preliminary data.</text>
</comment>
<dbReference type="GO" id="GO:0006935">
    <property type="term" value="P:chemotaxis"/>
    <property type="evidence" value="ECO:0007669"/>
    <property type="project" value="InterPro"/>
</dbReference>
<dbReference type="PANTHER" id="PTHR30433:SF3">
    <property type="entry name" value="MOTILITY PROTEIN A"/>
    <property type="match status" value="1"/>
</dbReference>
<dbReference type="PATRIC" id="fig|1396.535.peg.5612"/>
<dbReference type="Proteomes" id="UP000076482">
    <property type="component" value="Unassembled WGS sequence"/>
</dbReference>
<accession>A0A164KF46</accession>
<keyword evidence="10" id="KW-0969">Cilium</keyword>
<evidence type="ECO:0000256" key="8">
    <source>
        <dbReference type="SAM" id="Phobius"/>
    </source>
</evidence>
<dbReference type="Pfam" id="PF01618">
    <property type="entry name" value="MotA_ExbB"/>
    <property type="match status" value="1"/>
</dbReference>
<feature type="transmembrane region" description="Helical" evidence="8">
    <location>
        <begin position="182"/>
        <end position="201"/>
    </location>
</feature>
<keyword evidence="10" id="KW-0282">Flagellum</keyword>
<evidence type="ECO:0000256" key="4">
    <source>
        <dbReference type="ARBA" id="ARBA00022475"/>
    </source>
</evidence>
<feature type="transmembrane region" description="Helical" evidence="8">
    <location>
        <begin position="34"/>
        <end position="53"/>
    </location>
</feature>
<evidence type="ECO:0000256" key="2">
    <source>
        <dbReference type="ARBA" id="ARBA00008038"/>
    </source>
</evidence>
<evidence type="ECO:0000256" key="7">
    <source>
        <dbReference type="ARBA" id="ARBA00023136"/>
    </source>
</evidence>
<dbReference type="InterPro" id="IPR047055">
    <property type="entry name" value="MotA-like"/>
</dbReference>
<evidence type="ECO:0000256" key="6">
    <source>
        <dbReference type="ARBA" id="ARBA00022989"/>
    </source>
</evidence>
<comment type="similarity">
    <text evidence="2">Belongs to the MotA family.</text>
</comment>
<evidence type="ECO:0000256" key="1">
    <source>
        <dbReference type="ARBA" id="ARBA00004651"/>
    </source>
</evidence>
<sequence>MDIASILGIILGVLTLIVGMIAKGASPSALVNPAALIIIFVGTFSAILVAFPFRDLKKFPSLLKTIFTTQNTMTETELVDFFVDKANITKREGILGLQKGLEDIQEPFLKKGIELILEGKTSEDIENILYQEIDAREERHSGYSSIFTLAGSFAPTLGVLGAVIGLISALGNLNDMDKLGHSIAAAFVATLYGIFTGYVLMHPMANKLKRKSKQEILIANIAITGILALQEGSSAMTIKSKLMPYLPQSAQRESGESDGQTS</sequence>
<evidence type="ECO:0000256" key="3">
    <source>
        <dbReference type="ARBA" id="ARBA00022448"/>
    </source>
</evidence>
<feature type="transmembrane region" description="Helical" evidence="8">
    <location>
        <begin position="146"/>
        <end position="170"/>
    </location>
</feature>
<dbReference type="AlphaFoldDB" id="A0A164KF46"/>
<keyword evidence="3" id="KW-0813">Transport</keyword>
<dbReference type="RefSeq" id="WP_063263549.1">
    <property type="nucleotide sequence ID" value="NZ_LJKE01000132.1"/>
</dbReference>
<comment type="subcellular location">
    <subcellularLocation>
        <location evidence="1">Cell membrane</location>
        <topology evidence="1">Multi-pass membrane protein</topology>
    </subcellularLocation>
</comment>
<dbReference type="PROSITE" id="PS01307">
    <property type="entry name" value="MOTA"/>
    <property type="match status" value="1"/>
</dbReference>
<dbReference type="EMBL" id="LJKE01000132">
    <property type="protein sequence ID" value="KZD50171.1"/>
    <property type="molecule type" value="Genomic_DNA"/>
</dbReference>
<dbReference type="InterPro" id="IPR000540">
    <property type="entry name" value="Flag_MotA_CS"/>
</dbReference>
<name>A0A164KF46_BACCE</name>
<keyword evidence="7 8" id="KW-0472">Membrane</keyword>
<keyword evidence="4" id="KW-1003">Cell membrane</keyword>
<keyword evidence="5 8" id="KW-0812">Transmembrane</keyword>